<dbReference type="GO" id="GO:0046872">
    <property type="term" value="F:metal ion binding"/>
    <property type="evidence" value="ECO:0007669"/>
    <property type="project" value="UniProtKB-KW"/>
</dbReference>
<dbReference type="InterPro" id="IPR029068">
    <property type="entry name" value="Glyas_Bleomycin-R_OHBP_Dase"/>
</dbReference>
<protein>
    <submittedName>
        <fullName evidence="3">VOC family protein</fullName>
    </submittedName>
</protein>
<dbReference type="InterPro" id="IPR004360">
    <property type="entry name" value="Glyas_Fos-R_dOase_dom"/>
</dbReference>
<evidence type="ECO:0000256" key="1">
    <source>
        <dbReference type="ARBA" id="ARBA00022723"/>
    </source>
</evidence>
<gene>
    <name evidence="3" type="ORF">G4Z05_09670</name>
</gene>
<sequence length="127" mass="14761">MARRKIDHVGIMVKDMERAIQFYQEVVGMELKGRLAHPDMSISLAFLGFDGSDETELELIKGYNDNLPVEGKVHHLAVTVDDIEAEFERIKQLNVPLIDEEIVTLPNGYRYFFFRGPEGEWIEFFQR</sequence>
<dbReference type="GO" id="GO:0004493">
    <property type="term" value="F:methylmalonyl-CoA epimerase activity"/>
    <property type="evidence" value="ECO:0007669"/>
    <property type="project" value="TreeGrafter"/>
</dbReference>
<dbReference type="SUPFAM" id="SSF54593">
    <property type="entry name" value="Glyoxalase/Bleomycin resistance protein/Dihydroxybiphenyl dioxygenase"/>
    <property type="match status" value="1"/>
</dbReference>
<name>A0A6B3TQ85_9BACI</name>
<dbReference type="AlphaFoldDB" id="A0A6B3TQ85"/>
<dbReference type="InterPro" id="IPR051785">
    <property type="entry name" value="MMCE/EMCE_epimerase"/>
</dbReference>
<dbReference type="RefSeq" id="WP_163251771.1">
    <property type="nucleotide sequence ID" value="NZ_JAAIUV010000013.1"/>
</dbReference>
<dbReference type="PANTHER" id="PTHR43048:SF3">
    <property type="entry name" value="METHYLMALONYL-COA EPIMERASE, MITOCHONDRIAL"/>
    <property type="match status" value="1"/>
</dbReference>
<evidence type="ECO:0000259" key="2">
    <source>
        <dbReference type="PROSITE" id="PS51819"/>
    </source>
</evidence>
<dbReference type="GO" id="GO:0046491">
    <property type="term" value="P:L-methylmalonyl-CoA metabolic process"/>
    <property type="evidence" value="ECO:0007669"/>
    <property type="project" value="TreeGrafter"/>
</dbReference>
<dbReference type="InterPro" id="IPR037523">
    <property type="entry name" value="VOC_core"/>
</dbReference>
<evidence type="ECO:0000313" key="4">
    <source>
        <dbReference type="Proteomes" id="UP000481621"/>
    </source>
</evidence>
<dbReference type="Pfam" id="PF00903">
    <property type="entry name" value="Glyoxalase"/>
    <property type="match status" value="1"/>
</dbReference>
<dbReference type="PROSITE" id="PS51819">
    <property type="entry name" value="VOC"/>
    <property type="match status" value="1"/>
</dbReference>
<dbReference type="Gene3D" id="3.10.180.10">
    <property type="entry name" value="2,3-Dihydroxybiphenyl 1,2-Dioxygenase, domain 1"/>
    <property type="match status" value="1"/>
</dbReference>
<dbReference type="Proteomes" id="UP000481621">
    <property type="component" value="Unassembled WGS sequence"/>
</dbReference>
<accession>A0A6B3TQ85</accession>
<dbReference type="PANTHER" id="PTHR43048">
    <property type="entry name" value="METHYLMALONYL-COA EPIMERASE"/>
    <property type="match status" value="1"/>
</dbReference>
<comment type="caution">
    <text evidence="3">The sequence shown here is derived from an EMBL/GenBank/DDBJ whole genome shotgun (WGS) entry which is preliminary data.</text>
</comment>
<evidence type="ECO:0000313" key="3">
    <source>
        <dbReference type="EMBL" id="NEX79154.1"/>
    </source>
</evidence>
<dbReference type="CDD" id="cd06587">
    <property type="entry name" value="VOC"/>
    <property type="match status" value="1"/>
</dbReference>
<organism evidence="3 4">
    <name type="scientific">Neobacillus thermocopriae</name>
    <dbReference type="NCBI Taxonomy" id="1215031"/>
    <lineage>
        <taxon>Bacteria</taxon>
        <taxon>Bacillati</taxon>
        <taxon>Bacillota</taxon>
        <taxon>Bacilli</taxon>
        <taxon>Bacillales</taxon>
        <taxon>Bacillaceae</taxon>
        <taxon>Neobacillus</taxon>
    </lineage>
</organism>
<reference evidence="3" key="1">
    <citation type="submission" date="2020-02" db="EMBL/GenBank/DDBJ databases">
        <title>Bacillus sedimentmangrovi sp. nov., isolated from sediment of the mangrove ecosystem.</title>
        <authorList>
            <person name="Liu G."/>
        </authorList>
    </citation>
    <scope>NUCLEOTIDE SEQUENCE [LARGE SCALE GENOMIC DNA]</scope>
    <source>
        <strain evidence="3">SgZ-7</strain>
    </source>
</reference>
<keyword evidence="1" id="KW-0479">Metal-binding</keyword>
<dbReference type="EMBL" id="JAAIUV010000013">
    <property type="protein sequence ID" value="NEX79154.1"/>
    <property type="molecule type" value="Genomic_DNA"/>
</dbReference>
<proteinExistence type="predicted"/>
<feature type="domain" description="VOC" evidence="2">
    <location>
        <begin position="5"/>
        <end position="127"/>
    </location>
</feature>
<keyword evidence="4" id="KW-1185">Reference proteome</keyword>